<dbReference type="PANTHER" id="PTHR46268:SF6">
    <property type="entry name" value="UNIVERSAL STRESS PROTEIN UP12"/>
    <property type="match status" value="1"/>
</dbReference>
<keyword evidence="4" id="KW-1185">Reference proteome</keyword>
<evidence type="ECO:0000259" key="2">
    <source>
        <dbReference type="Pfam" id="PF00582"/>
    </source>
</evidence>
<evidence type="ECO:0000256" key="1">
    <source>
        <dbReference type="ARBA" id="ARBA00008791"/>
    </source>
</evidence>
<gene>
    <name evidence="3" type="ORF">E9229_000809</name>
</gene>
<sequence>MRIIVGYTADRRGAEAIALAASVGGSGAGNGASPHLDIVMVLPQDTPFSAVYPGSDHGYKSIIAERIDAWAAEALTLVPEGSSARVLVRSADSEAAGMIAVAKETGADLIVVGGQHGRMAGMLGLGSVASALLHSSPFPVALAPDGFGEGGIPVLSRVTAFIGARPGTKGVVETAAQAATAQRVPLRVVSLMAMDFADEGEIIDESLVEAIEAKISSIVSAVGASAEVEVASGKNIEDAVQVLEWIPGEIAVVGSSRLARKRRLFLGSTAQRMLRTLPVPMLVVPRSYRRSQQDR</sequence>
<evidence type="ECO:0000313" key="3">
    <source>
        <dbReference type="EMBL" id="MBB2994618.1"/>
    </source>
</evidence>
<comment type="caution">
    <text evidence="3">The sequence shown here is derived from an EMBL/GenBank/DDBJ whole genome shotgun (WGS) entry which is preliminary data.</text>
</comment>
<feature type="domain" description="UspA" evidence="2">
    <location>
        <begin position="166"/>
        <end position="285"/>
    </location>
</feature>
<name>A0A839QED4_9MICC</name>
<dbReference type="Pfam" id="PF00582">
    <property type="entry name" value="Usp"/>
    <property type="match status" value="2"/>
</dbReference>
<dbReference type="EMBL" id="JACHVS010000001">
    <property type="protein sequence ID" value="MBB2994618.1"/>
    <property type="molecule type" value="Genomic_DNA"/>
</dbReference>
<comment type="similarity">
    <text evidence="1">Belongs to the universal stress protein A family.</text>
</comment>
<accession>A0A839QED4</accession>
<proteinExistence type="inferred from homology"/>
<dbReference type="InterPro" id="IPR014729">
    <property type="entry name" value="Rossmann-like_a/b/a_fold"/>
</dbReference>
<evidence type="ECO:0000313" key="4">
    <source>
        <dbReference type="Proteomes" id="UP000523000"/>
    </source>
</evidence>
<dbReference type="PANTHER" id="PTHR46268">
    <property type="entry name" value="STRESS RESPONSE PROTEIN NHAX"/>
    <property type="match status" value="1"/>
</dbReference>
<dbReference type="AlphaFoldDB" id="A0A839QED4"/>
<organism evidence="3 4">
    <name type="scientific">Paeniglutamicibacter cryotolerans</name>
    <dbReference type="NCBI Taxonomy" id="670079"/>
    <lineage>
        <taxon>Bacteria</taxon>
        <taxon>Bacillati</taxon>
        <taxon>Actinomycetota</taxon>
        <taxon>Actinomycetes</taxon>
        <taxon>Micrococcales</taxon>
        <taxon>Micrococcaceae</taxon>
        <taxon>Paeniglutamicibacter</taxon>
    </lineage>
</organism>
<feature type="domain" description="UspA" evidence="2">
    <location>
        <begin position="2"/>
        <end position="143"/>
    </location>
</feature>
<dbReference type="Gene3D" id="3.40.50.620">
    <property type="entry name" value="HUPs"/>
    <property type="match status" value="2"/>
</dbReference>
<protein>
    <submittedName>
        <fullName evidence="3">Nucleotide-binding universal stress UspA family protein</fullName>
    </submittedName>
</protein>
<dbReference type="RefSeq" id="WP_183509975.1">
    <property type="nucleotide sequence ID" value="NZ_BAABGK010000023.1"/>
</dbReference>
<dbReference type="InterPro" id="IPR006016">
    <property type="entry name" value="UspA"/>
</dbReference>
<dbReference type="SUPFAM" id="SSF52402">
    <property type="entry name" value="Adenine nucleotide alpha hydrolases-like"/>
    <property type="match status" value="2"/>
</dbReference>
<reference evidence="3 4" key="1">
    <citation type="submission" date="2020-08" db="EMBL/GenBank/DDBJ databases">
        <title>Sequencing the genomes of 1000 actinobacteria strains.</title>
        <authorList>
            <person name="Klenk H.-P."/>
        </authorList>
    </citation>
    <scope>NUCLEOTIDE SEQUENCE [LARGE SCALE GENOMIC DNA]</scope>
    <source>
        <strain evidence="3 4">DSM 22826</strain>
    </source>
</reference>
<dbReference type="Proteomes" id="UP000523000">
    <property type="component" value="Unassembled WGS sequence"/>
</dbReference>